<evidence type="ECO:0000256" key="1">
    <source>
        <dbReference type="SAM" id="MobiDB-lite"/>
    </source>
</evidence>
<keyword evidence="4" id="KW-1185">Reference proteome</keyword>
<dbReference type="SUPFAM" id="SSF55718">
    <property type="entry name" value="SCP-like"/>
    <property type="match status" value="1"/>
</dbReference>
<dbReference type="InterPro" id="IPR036527">
    <property type="entry name" value="SCP2_sterol-bd_dom_sf"/>
</dbReference>
<dbReference type="RefSeq" id="WP_165878684.1">
    <property type="nucleotide sequence ID" value="NZ_JACIGF010000002.1"/>
</dbReference>
<reference evidence="3 4" key="1">
    <citation type="submission" date="2019-03" db="EMBL/GenBank/DDBJ databases">
        <title>Genomic Encyclopedia of Type Strains, Phase IV (KMG-IV): sequencing the most valuable type-strain genomes for metagenomic binning, comparative biology and taxonomic classification.</title>
        <authorList>
            <person name="Goeker M."/>
        </authorList>
    </citation>
    <scope>NUCLEOTIDE SEQUENCE [LARGE SCALE GENOMIC DNA]</scope>
    <source>
        <strain evidence="3 4">DSM 2132</strain>
    </source>
</reference>
<feature type="region of interest" description="Disordered" evidence="1">
    <location>
        <begin position="207"/>
        <end position="233"/>
    </location>
</feature>
<name>A0A4R2PPR3_RHOSA</name>
<organism evidence="3 4">
    <name type="scientific">Rhodothalassium salexigens DSM 2132</name>
    <dbReference type="NCBI Taxonomy" id="1188247"/>
    <lineage>
        <taxon>Bacteria</taxon>
        <taxon>Pseudomonadati</taxon>
        <taxon>Pseudomonadota</taxon>
        <taxon>Alphaproteobacteria</taxon>
        <taxon>Rhodothalassiales</taxon>
        <taxon>Rhodothalassiaceae</taxon>
        <taxon>Rhodothalassium</taxon>
    </lineage>
</organism>
<dbReference type="InterPro" id="IPR003033">
    <property type="entry name" value="SCP2_sterol-bd_dom"/>
</dbReference>
<evidence type="ECO:0000313" key="3">
    <source>
        <dbReference type="EMBL" id="TCP37750.1"/>
    </source>
</evidence>
<dbReference type="Proteomes" id="UP000295399">
    <property type="component" value="Unassembled WGS sequence"/>
</dbReference>
<comment type="caution">
    <text evidence="3">The sequence shown here is derived from an EMBL/GenBank/DDBJ whole genome shotgun (WGS) entry which is preliminary data.</text>
</comment>
<dbReference type="InParanoid" id="A0A4R2PPR3"/>
<protein>
    <submittedName>
        <fullName evidence="3">Putative lipid carrier protein YhbT</fullName>
    </submittedName>
</protein>
<feature type="compositionally biased region" description="Low complexity" evidence="1">
    <location>
        <begin position="215"/>
        <end position="224"/>
    </location>
</feature>
<accession>A0A4R2PPR3</accession>
<feature type="domain" description="SCP2" evidence="2">
    <location>
        <begin position="36"/>
        <end position="137"/>
    </location>
</feature>
<evidence type="ECO:0000259" key="2">
    <source>
        <dbReference type="Pfam" id="PF02036"/>
    </source>
</evidence>
<sequence length="233" mass="24950">MSLGPASITPLTPLGLLARPLPRRPLERLLQGLADRLVERHPEMLDRVADAGSARLYLRASDLPWHALIAIESDRAEVWLLDEAPGESEWDAAIEGPLARLLATAGGTDDGDALFFSREIRVTGNSDLAVALRNALDGAEIDFVDELSGMFGPASGLATRGIGALVDAYRAAETGLDHVKTEWRAPLAARIDAQAREIAALKAEVERLRRRAPRGRPTGAPSAPTASSQKESI</sequence>
<dbReference type="AlphaFoldDB" id="A0A4R2PPR3"/>
<dbReference type="EMBL" id="SLXO01000002">
    <property type="protein sequence ID" value="TCP37750.1"/>
    <property type="molecule type" value="Genomic_DNA"/>
</dbReference>
<proteinExistence type="predicted"/>
<evidence type="ECO:0000313" key="4">
    <source>
        <dbReference type="Proteomes" id="UP000295399"/>
    </source>
</evidence>
<gene>
    <name evidence="3" type="ORF">EV659_102156</name>
</gene>
<dbReference type="Pfam" id="PF02036">
    <property type="entry name" value="SCP2"/>
    <property type="match status" value="1"/>
</dbReference>